<dbReference type="EMBL" id="MU865955">
    <property type="protein sequence ID" value="KAK4446719.1"/>
    <property type="molecule type" value="Genomic_DNA"/>
</dbReference>
<reference evidence="1" key="2">
    <citation type="submission" date="2023-05" db="EMBL/GenBank/DDBJ databases">
        <authorList>
            <consortium name="Lawrence Berkeley National Laboratory"/>
            <person name="Steindorff A."/>
            <person name="Hensen N."/>
            <person name="Bonometti L."/>
            <person name="Westerberg I."/>
            <person name="Brannstrom I.O."/>
            <person name="Guillou S."/>
            <person name="Cros-Aarteil S."/>
            <person name="Calhoun S."/>
            <person name="Haridas S."/>
            <person name="Kuo A."/>
            <person name="Mondo S."/>
            <person name="Pangilinan J."/>
            <person name="Riley R."/>
            <person name="Labutti K."/>
            <person name="Andreopoulos B."/>
            <person name="Lipzen A."/>
            <person name="Chen C."/>
            <person name="Yanf M."/>
            <person name="Daum C."/>
            <person name="Ng V."/>
            <person name="Clum A."/>
            <person name="Ohm R."/>
            <person name="Martin F."/>
            <person name="Silar P."/>
            <person name="Natvig D."/>
            <person name="Lalanne C."/>
            <person name="Gautier V."/>
            <person name="Ament-Velasquez S.L."/>
            <person name="Kruys A."/>
            <person name="Hutchinson M.I."/>
            <person name="Powell A.J."/>
            <person name="Barry K."/>
            <person name="Miller A.N."/>
            <person name="Grigoriev I.V."/>
            <person name="Debuchy R."/>
            <person name="Gladieux P."/>
            <person name="Thoren M.H."/>
            <person name="Johannesson H."/>
        </authorList>
    </citation>
    <scope>NUCLEOTIDE SEQUENCE</scope>
    <source>
        <strain evidence="1">PSN243</strain>
    </source>
</reference>
<evidence type="ECO:0000313" key="2">
    <source>
        <dbReference type="Proteomes" id="UP001321760"/>
    </source>
</evidence>
<comment type="caution">
    <text evidence="1">The sequence shown here is derived from an EMBL/GenBank/DDBJ whole genome shotgun (WGS) entry which is preliminary data.</text>
</comment>
<keyword evidence="2" id="KW-1185">Reference proteome</keyword>
<dbReference type="AlphaFoldDB" id="A0AAV9GCZ6"/>
<protein>
    <submittedName>
        <fullName evidence="1">Uncharacterized protein</fullName>
    </submittedName>
</protein>
<evidence type="ECO:0000313" key="1">
    <source>
        <dbReference type="EMBL" id="KAK4446719.1"/>
    </source>
</evidence>
<reference evidence="1" key="1">
    <citation type="journal article" date="2023" name="Mol. Phylogenet. Evol.">
        <title>Genome-scale phylogeny and comparative genomics of the fungal order Sordariales.</title>
        <authorList>
            <person name="Hensen N."/>
            <person name="Bonometti L."/>
            <person name="Westerberg I."/>
            <person name="Brannstrom I.O."/>
            <person name="Guillou S."/>
            <person name="Cros-Aarteil S."/>
            <person name="Calhoun S."/>
            <person name="Haridas S."/>
            <person name="Kuo A."/>
            <person name="Mondo S."/>
            <person name="Pangilinan J."/>
            <person name="Riley R."/>
            <person name="LaButti K."/>
            <person name="Andreopoulos B."/>
            <person name="Lipzen A."/>
            <person name="Chen C."/>
            <person name="Yan M."/>
            <person name="Daum C."/>
            <person name="Ng V."/>
            <person name="Clum A."/>
            <person name="Steindorff A."/>
            <person name="Ohm R.A."/>
            <person name="Martin F."/>
            <person name="Silar P."/>
            <person name="Natvig D.O."/>
            <person name="Lalanne C."/>
            <person name="Gautier V."/>
            <person name="Ament-Velasquez S.L."/>
            <person name="Kruys A."/>
            <person name="Hutchinson M.I."/>
            <person name="Powell A.J."/>
            <person name="Barry K."/>
            <person name="Miller A.N."/>
            <person name="Grigoriev I.V."/>
            <person name="Debuchy R."/>
            <person name="Gladieux P."/>
            <person name="Hiltunen Thoren M."/>
            <person name="Johannesson H."/>
        </authorList>
    </citation>
    <scope>NUCLEOTIDE SEQUENCE</scope>
    <source>
        <strain evidence="1">PSN243</strain>
    </source>
</reference>
<name>A0AAV9GCZ6_9PEZI</name>
<accession>A0AAV9GCZ6</accession>
<organism evidence="1 2">
    <name type="scientific">Podospora aff. communis PSN243</name>
    <dbReference type="NCBI Taxonomy" id="3040156"/>
    <lineage>
        <taxon>Eukaryota</taxon>
        <taxon>Fungi</taxon>
        <taxon>Dikarya</taxon>
        <taxon>Ascomycota</taxon>
        <taxon>Pezizomycotina</taxon>
        <taxon>Sordariomycetes</taxon>
        <taxon>Sordariomycetidae</taxon>
        <taxon>Sordariales</taxon>
        <taxon>Podosporaceae</taxon>
        <taxon>Podospora</taxon>
    </lineage>
</organism>
<gene>
    <name evidence="1" type="ORF">QBC34DRAFT_383071</name>
</gene>
<dbReference type="Proteomes" id="UP001321760">
    <property type="component" value="Unassembled WGS sequence"/>
</dbReference>
<proteinExistence type="predicted"/>
<sequence>MAAPAPEFNTDIQARNFNATARAAMAYDAEIAFWDDHNNGVCGGNNWRSEGRPDGVCYPVNSGSLMIRMLNRGRGCRFVRVFSGTQCNGDSADLGGENVCWTVRTRRSYQIYC</sequence>